<reference evidence="1 2" key="1">
    <citation type="journal article" date="2019" name="Int. J. Syst. Evol. Microbiol.">
        <title>The Global Catalogue of Microorganisms (GCM) 10K type strain sequencing project: providing services to taxonomists for standard genome sequencing and annotation.</title>
        <authorList>
            <consortium name="The Broad Institute Genomics Platform"/>
            <consortium name="The Broad Institute Genome Sequencing Center for Infectious Disease"/>
            <person name="Wu L."/>
            <person name="Ma J."/>
        </authorList>
    </citation>
    <scope>NUCLEOTIDE SEQUENCE [LARGE SCALE GENOMIC DNA]</scope>
    <source>
        <strain evidence="1 2">NBRC 111368</strain>
    </source>
</reference>
<feature type="non-terminal residue" evidence="1">
    <location>
        <position position="1"/>
    </location>
</feature>
<sequence length="70" mass="8127">AEADRYDEATVERAIELAREEIAEGTRTQFTALVTDFADETAHRDLVYRRLSEHVERRDRKASDVEGLFE</sequence>
<evidence type="ECO:0000313" key="1">
    <source>
        <dbReference type="EMBL" id="MFC6726740.1"/>
    </source>
</evidence>
<keyword evidence="2" id="KW-1185">Reference proteome</keyword>
<accession>A0ABD5S4Z6</accession>
<dbReference type="AlphaFoldDB" id="A0ABD5S4Z6"/>
<gene>
    <name evidence="1" type="ORF">ACFQE1_20675</name>
</gene>
<dbReference type="EMBL" id="JBHSWU010001355">
    <property type="protein sequence ID" value="MFC6726740.1"/>
    <property type="molecule type" value="Genomic_DNA"/>
</dbReference>
<comment type="caution">
    <text evidence="1">The sequence shown here is derived from an EMBL/GenBank/DDBJ whole genome shotgun (WGS) entry which is preliminary data.</text>
</comment>
<protein>
    <submittedName>
        <fullName evidence="1">DUF309 domain-containing protein</fullName>
    </submittedName>
</protein>
<proteinExistence type="predicted"/>
<name>A0ABD5S4Z6_9EURY</name>
<organism evidence="1 2">
    <name type="scientific">Halobium palmae</name>
    <dbReference type="NCBI Taxonomy" id="1776492"/>
    <lineage>
        <taxon>Archaea</taxon>
        <taxon>Methanobacteriati</taxon>
        <taxon>Methanobacteriota</taxon>
        <taxon>Stenosarchaea group</taxon>
        <taxon>Halobacteria</taxon>
        <taxon>Halobacteriales</taxon>
        <taxon>Haloferacaceae</taxon>
        <taxon>Halobium</taxon>
    </lineage>
</organism>
<evidence type="ECO:0000313" key="2">
    <source>
        <dbReference type="Proteomes" id="UP001596328"/>
    </source>
</evidence>
<dbReference type="Proteomes" id="UP001596328">
    <property type="component" value="Unassembled WGS sequence"/>
</dbReference>